<evidence type="ECO:0000313" key="1">
    <source>
        <dbReference type="EMBL" id="MBB4859948.1"/>
    </source>
</evidence>
<sequence length="111" mass="12451">MVKMRMIALTTPKPGREQEFHDWYNNCHLPELVNQFGFAQASRWELVAKLMGSDTNPYLAIYEWEAEDPMAFLGQMGEAAQSGKLTQSDAQDFGTCYTAVFQALGDPVLPS</sequence>
<dbReference type="Gene3D" id="3.30.70.100">
    <property type="match status" value="1"/>
</dbReference>
<gene>
    <name evidence="1" type="ORF">HNO88_003281</name>
</gene>
<protein>
    <recommendedName>
        <fullName evidence="3">EthD domain-containing protein</fullName>
    </recommendedName>
</protein>
<comment type="caution">
    <text evidence="1">The sequence shown here is derived from an EMBL/GenBank/DDBJ whole genome shotgun (WGS) entry which is preliminary data.</text>
</comment>
<evidence type="ECO:0008006" key="3">
    <source>
        <dbReference type="Google" id="ProtNLM"/>
    </source>
</evidence>
<reference evidence="1 2" key="1">
    <citation type="submission" date="2020-08" db="EMBL/GenBank/DDBJ databases">
        <title>Functional genomics of gut bacteria from endangered species of beetles.</title>
        <authorList>
            <person name="Carlos-Shanley C."/>
        </authorList>
    </citation>
    <scope>NUCLEOTIDE SEQUENCE [LARGE SCALE GENOMIC DNA]</scope>
    <source>
        <strain evidence="1 2">S00245</strain>
    </source>
</reference>
<keyword evidence="2" id="KW-1185">Reference proteome</keyword>
<dbReference type="SUPFAM" id="SSF54909">
    <property type="entry name" value="Dimeric alpha+beta barrel"/>
    <property type="match status" value="1"/>
</dbReference>
<name>A0A7W7KCY8_9SPHN</name>
<proteinExistence type="predicted"/>
<accession>A0A7W7KCY8</accession>
<dbReference type="Proteomes" id="UP000555448">
    <property type="component" value="Unassembled WGS sequence"/>
</dbReference>
<organism evidence="1 2">
    <name type="scientific">Novosphingobium chloroacetimidivorans</name>
    <dbReference type="NCBI Taxonomy" id="1428314"/>
    <lineage>
        <taxon>Bacteria</taxon>
        <taxon>Pseudomonadati</taxon>
        <taxon>Pseudomonadota</taxon>
        <taxon>Alphaproteobacteria</taxon>
        <taxon>Sphingomonadales</taxon>
        <taxon>Sphingomonadaceae</taxon>
        <taxon>Novosphingobium</taxon>
    </lineage>
</organism>
<dbReference type="EMBL" id="JACHLR010000015">
    <property type="protein sequence ID" value="MBB4859948.1"/>
    <property type="molecule type" value="Genomic_DNA"/>
</dbReference>
<dbReference type="RefSeq" id="WP_184247784.1">
    <property type="nucleotide sequence ID" value="NZ_JACHLR010000015.1"/>
</dbReference>
<dbReference type="AlphaFoldDB" id="A0A7W7KCY8"/>
<dbReference type="InterPro" id="IPR011008">
    <property type="entry name" value="Dimeric_a/b-barrel"/>
</dbReference>
<evidence type="ECO:0000313" key="2">
    <source>
        <dbReference type="Proteomes" id="UP000555448"/>
    </source>
</evidence>